<comment type="caution">
    <text evidence="1">The sequence shown here is derived from an EMBL/GenBank/DDBJ whole genome shotgun (WGS) entry which is preliminary data.</text>
</comment>
<evidence type="ECO:0000313" key="2">
    <source>
        <dbReference type="Proteomes" id="UP001378956"/>
    </source>
</evidence>
<accession>A0ABU8NGH0</accession>
<evidence type="ECO:0000313" key="1">
    <source>
        <dbReference type="EMBL" id="MEJ2901341.1"/>
    </source>
</evidence>
<organism evidence="1 2">
    <name type="scientific">Pedobacter panaciterrae</name>
    <dbReference type="NCBI Taxonomy" id="363849"/>
    <lineage>
        <taxon>Bacteria</taxon>
        <taxon>Pseudomonadati</taxon>
        <taxon>Bacteroidota</taxon>
        <taxon>Sphingobacteriia</taxon>
        <taxon>Sphingobacteriales</taxon>
        <taxon>Sphingobacteriaceae</taxon>
        <taxon>Pedobacter</taxon>
    </lineage>
</organism>
<name>A0ABU8NGH0_9SPHI</name>
<dbReference type="RefSeq" id="WP_337715177.1">
    <property type="nucleotide sequence ID" value="NZ_JBBEUB010000001.1"/>
</dbReference>
<dbReference type="Proteomes" id="UP001378956">
    <property type="component" value="Unassembled WGS sequence"/>
</dbReference>
<sequence>MKYSQFGLLLFLLFLLTFPPFNCFAQLPFYGDMRRPKGQVQSFTEKCYETTGGINTLVQKRSYSYDLNGKLIEQKIYDTIDSNAVEQTISYVYEDKELSEEQGDGEHGYRIKYMYYDSGKMMAKKYISDSVKSLERYEYDDKNNRSLRVCYDGYGELKLKEVYKYDGLNNLILKVWNDYDTTLNSGSIAYSIEPTLLLGGERAYASNGHLKHSITYEYDDNNNIVQEIRYTGGGFVDWKKKYSYEYDEKGNWFTLNNKNKVSTYLTKREISYY</sequence>
<evidence type="ECO:0008006" key="3">
    <source>
        <dbReference type="Google" id="ProtNLM"/>
    </source>
</evidence>
<gene>
    <name evidence="1" type="ORF">WAE58_02820</name>
</gene>
<dbReference type="Gene3D" id="2.180.10.10">
    <property type="entry name" value="RHS repeat-associated core"/>
    <property type="match status" value="1"/>
</dbReference>
<dbReference type="EMBL" id="JBBEUB010000001">
    <property type="protein sequence ID" value="MEJ2901341.1"/>
    <property type="molecule type" value="Genomic_DNA"/>
</dbReference>
<proteinExistence type="predicted"/>
<protein>
    <recommendedName>
        <fullName evidence="3">YD repeat-containing protein</fullName>
    </recommendedName>
</protein>
<reference evidence="1 2" key="1">
    <citation type="submission" date="2024-03" db="EMBL/GenBank/DDBJ databases">
        <title>Sequence of Lycoming College Course Isolates.</title>
        <authorList>
            <person name="Plotts O."/>
            <person name="Newman J."/>
        </authorList>
    </citation>
    <scope>NUCLEOTIDE SEQUENCE [LARGE SCALE GENOMIC DNA]</scope>
    <source>
        <strain evidence="1 2">CJB-3</strain>
    </source>
</reference>
<keyword evidence="2" id="KW-1185">Reference proteome</keyword>